<sequence length="64" mass="7610">MRVKIDIDGFRTTQTGKPKIWQSDLGPTYCCCLTPSYFIWEKNTKHNEYNAYYGYIDCKYVEVL</sequence>
<dbReference type="EMBL" id="LAZR01066775">
    <property type="protein sequence ID" value="KKK52912.1"/>
    <property type="molecule type" value="Genomic_DNA"/>
</dbReference>
<protein>
    <submittedName>
        <fullName evidence="1">Uncharacterized protein</fullName>
    </submittedName>
</protein>
<reference evidence="1" key="1">
    <citation type="journal article" date="2015" name="Nature">
        <title>Complex archaea that bridge the gap between prokaryotes and eukaryotes.</title>
        <authorList>
            <person name="Spang A."/>
            <person name="Saw J.H."/>
            <person name="Jorgensen S.L."/>
            <person name="Zaremba-Niedzwiedzka K."/>
            <person name="Martijn J."/>
            <person name="Lind A.E."/>
            <person name="van Eijk R."/>
            <person name="Schleper C."/>
            <person name="Guy L."/>
            <person name="Ettema T.J."/>
        </authorList>
    </citation>
    <scope>NUCLEOTIDE SEQUENCE</scope>
</reference>
<organism evidence="1">
    <name type="scientific">marine sediment metagenome</name>
    <dbReference type="NCBI Taxonomy" id="412755"/>
    <lineage>
        <taxon>unclassified sequences</taxon>
        <taxon>metagenomes</taxon>
        <taxon>ecological metagenomes</taxon>
    </lineage>
</organism>
<proteinExistence type="predicted"/>
<gene>
    <name evidence="1" type="ORF">LCGC14_3100100</name>
</gene>
<accession>A0A0F8W806</accession>
<name>A0A0F8W806_9ZZZZ</name>
<dbReference type="AlphaFoldDB" id="A0A0F8W806"/>
<evidence type="ECO:0000313" key="1">
    <source>
        <dbReference type="EMBL" id="KKK52912.1"/>
    </source>
</evidence>
<comment type="caution">
    <text evidence="1">The sequence shown here is derived from an EMBL/GenBank/DDBJ whole genome shotgun (WGS) entry which is preliminary data.</text>
</comment>